<dbReference type="RefSeq" id="WP_270045340.1">
    <property type="nucleotide sequence ID" value="NZ_JAPDOD010000058.1"/>
</dbReference>
<gene>
    <name evidence="3" type="ORF">OM076_37800</name>
</gene>
<name>A0A9X3S3T7_9ACTN</name>
<dbReference type="InterPro" id="IPR023393">
    <property type="entry name" value="START-like_dom_sf"/>
</dbReference>
<dbReference type="Gene3D" id="3.30.530.20">
    <property type="match status" value="1"/>
</dbReference>
<dbReference type="CDD" id="cd07826">
    <property type="entry name" value="SRPBCC_CalC_Aha1-like_9"/>
    <property type="match status" value="1"/>
</dbReference>
<dbReference type="SUPFAM" id="SSF55961">
    <property type="entry name" value="Bet v1-like"/>
    <property type="match status" value="1"/>
</dbReference>
<reference evidence="3" key="1">
    <citation type="submission" date="2022-10" db="EMBL/GenBank/DDBJ databases">
        <title>The WGS of Solirubrobacter ginsenosidimutans DSM 21036.</title>
        <authorList>
            <person name="Jiang Z."/>
        </authorList>
    </citation>
    <scope>NUCLEOTIDE SEQUENCE</scope>
    <source>
        <strain evidence="3">DSM 21036</strain>
    </source>
</reference>
<evidence type="ECO:0000313" key="4">
    <source>
        <dbReference type="Proteomes" id="UP001149140"/>
    </source>
</evidence>
<protein>
    <submittedName>
        <fullName evidence="3">SRPBCC family protein</fullName>
    </submittedName>
</protein>
<sequence>MPATTGSAILTLPSDTEILMVREFDAPRELVFKAYTTPELVKRWWAGKRGNVTIADIDLRVGGRWRYVMVADAGFEVAFHGEYQEIVPNEKLVNTEIFEGAPEAGAAVVTCTFEDLDGGRTKLSMLTSVDTKEIRDMIIGTGMESGAQEGLDILEQIAIELAA</sequence>
<evidence type="ECO:0000313" key="3">
    <source>
        <dbReference type="EMBL" id="MDA0166080.1"/>
    </source>
</evidence>
<evidence type="ECO:0000256" key="1">
    <source>
        <dbReference type="ARBA" id="ARBA00006817"/>
    </source>
</evidence>
<dbReference type="EMBL" id="JAPDOD010000058">
    <property type="protein sequence ID" value="MDA0166080.1"/>
    <property type="molecule type" value="Genomic_DNA"/>
</dbReference>
<keyword evidence="4" id="KW-1185">Reference proteome</keyword>
<organism evidence="3 4">
    <name type="scientific">Solirubrobacter ginsenosidimutans</name>
    <dbReference type="NCBI Taxonomy" id="490573"/>
    <lineage>
        <taxon>Bacteria</taxon>
        <taxon>Bacillati</taxon>
        <taxon>Actinomycetota</taxon>
        <taxon>Thermoleophilia</taxon>
        <taxon>Solirubrobacterales</taxon>
        <taxon>Solirubrobacteraceae</taxon>
        <taxon>Solirubrobacter</taxon>
    </lineage>
</organism>
<accession>A0A9X3S3T7</accession>
<evidence type="ECO:0000259" key="2">
    <source>
        <dbReference type="Pfam" id="PF08327"/>
    </source>
</evidence>
<dbReference type="Pfam" id="PF08327">
    <property type="entry name" value="AHSA1"/>
    <property type="match status" value="1"/>
</dbReference>
<comment type="caution">
    <text evidence="3">The sequence shown here is derived from an EMBL/GenBank/DDBJ whole genome shotgun (WGS) entry which is preliminary data.</text>
</comment>
<proteinExistence type="inferred from homology"/>
<dbReference type="InterPro" id="IPR013538">
    <property type="entry name" value="ASHA1/2-like_C"/>
</dbReference>
<dbReference type="Proteomes" id="UP001149140">
    <property type="component" value="Unassembled WGS sequence"/>
</dbReference>
<dbReference type="AlphaFoldDB" id="A0A9X3S3T7"/>
<feature type="domain" description="Activator of Hsp90 ATPase homologue 1/2-like C-terminal" evidence="2">
    <location>
        <begin position="25"/>
        <end position="157"/>
    </location>
</feature>
<comment type="similarity">
    <text evidence="1">Belongs to the AHA1 family.</text>
</comment>